<evidence type="ECO:0000256" key="1">
    <source>
        <dbReference type="SAM" id="MobiDB-lite"/>
    </source>
</evidence>
<name>A0A1V4KK58_PATFA</name>
<sequence>MCSTGSRSPKSPEAPKAPGARHQSGRQGSPDGQRQMENDKETRRHNRKDTENHLVRFDPLDPVLAPLHLLELTPNMG</sequence>
<proteinExistence type="predicted"/>
<feature type="compositionally biased region" description="Basic and acidic residues" evidence="1">
    <location>
        <begin position="34"/>
        <end position="56"/>
    </location>
</feature>
<keyword evidence="3" id="KW-1185">Reference proteome</keyword>
<comment type="caution">
    <text evidence="2">The sequence shown here is derived from an EMBL/GenBank/DDBJ whole genome shotgun (WGS) entry which is preliminary data.</text>
</comment>
<reference evidence="2 3" key="1">
    <citation type="submission" date="2016-02" db="EMBL/GenBank/DDBJ databases">
        <title>Band-tailed pigeon sequencing and assembly.</title>
        <authorList>
            <person name="Soares A.E."/>
            <person name="Novak B.J."/>
            <person name="Rice E.S."/>
            <person name="O'Connell B."/>
            <person name="Chang D."/>
            <person name="Weber S."/>
            <person name="Shapiro B."/>
        </authorList>
    </citation>
    <scope>NUCLEOTIDE SEQUENCE [LARGE SCALE GENOMIC DNA]</scope>
    <source>
        <strain evidence="2">BTP2013</strain>
        <tissue evidence="2">Blood</tissue>
    </source>
</reference>
<dbReference type="EMBL" id="LSYS01003057">
    <property type="protein sequence ID" value="OPJ84197.1"/>
    <property type="molecule type" value="Genomic_DNA"/>
</dbReference>
<protein>
    <submittedName>
        <fullName evidence="2">Uncharacterized protein</fullName>
    </submittedName>
</protein>
<feature type="region of interest" description="Disordered" evidence="1">
    <location>
        <begin position="1"/>
        <end position="56"/>
    </location>
</feature>
<dbReference type="Proteomes" id="UP000190648">
    <property type="component" value="Unassembled WGS sequence"/>
</dbReference>
<evidence type="ECO:0000313" key="2">
    <source>
        <dbReference type="EMBL" id="OPJ84197.1"/>
    </source>
</evidence>
<gene>
    <name evidence="2" type="ORF">AV530_015672</name>
</gene>
<dbReference type="AlphaFoldDB" id="A0A1V4KK58"/>
<accession>A0A1V4KK58</accession>
<organism evidence="2 3">
    <name type="scientific">Patagioenas fasciata monilis</name>
    <dbReference type="NCBI Taxonomy" id="372326"/>
    <lineage>
        <taxon>Eukaryota</taxon>
        <taxon>Metazoa</taxon>
        <taxon>Chordata</taxon>
        <taxon>Craniata</taxon>
        <taxon>Vertebrata</taxon>
        <taxon>Euteleostomi</taxon>
        <taxon>Archelosauria</taxon>
        <taxon>Archosauria</taxon>
        <taxon>Dinosauria</taxon>
        <taxon>Saurischia</taxon>
        <taxon>Theropoda</taxon>
        <taxon>Coelurosauria</taxon>
        <taxon>Aves</taxon>
        <taxon>Neognathae</taxon>
        <taxon>Neoaves</taxon>
        <taxon>Columbimorphae</taxon>
        <taxon>Columbiformes</taxon>
        <taxon>Columbidae</taxon>
        <taxon>Patagioenas</taxon>
    </lineage>
</organism>
<evidence type="ECO:0000313" key="3">
    <source>
        <dbReference type="Proteomes" id="UP000190648"/>
    </source>
</evidence>